<feature type="region of interest" description="Disordered" evidence="1">
    <location>
        <begin position="260"/>
        <end position="285"/>
    </location>
</feature>
<reference evidence="2 3" key="1">
    <citation type="submission" date="2021-12" db="EMBL/GenBank/DDBJ databases">
        <title>Discovery of the Pendulisporaceae a myxobacterial family with distinct sporulation behavior and unique specialized metabolism.</title>
        <authorList>
            <person name="Garcia R."/>
            <person name="Popoff A."/>
            <person name="Bader C.D."/>
            <person name="Loehr J."/>
            <person name="Walesch S."/>
            <person name="Walt C."/>
            <person name="Boldt J."/>
            <person name="Bunk B."/>
            <person name="Haeckl F.J.F.P.J."/>
            <person name="Gunesch A.P."/>
            <person name="Birkelbach J."/>
            <person name="Nuebel U."/>
            <person name="Pietschmann T."/>
            <person name="Bach T."/>
            <person name="Mueller R."/>
        </authorList>
    </citation>
    <scope>NUCLEOTIDE SEQUENCE [LARGE SCALE GENOMIC DNA]</scope>
    <source>
        <strain evidence="2 3">MSr11954</strain>
    </source>
</reference>
<dbReference type="EMBL" id="CP089984">
    <property type="protein sequence ID" value="WXB15978.1"/>
    <property type="molecule type" value="Genomic_DNA"/>
</dbReference>
<evidence type="ECO:0000256" key="1">
    <source>
        <dbReference type="SAM" id="MobiDB-lite"/>
    </source>
</evidence>
<name>A0ABZ2LYL7_9BACT</name>
<evidence type="ECO:0000313" key="3">
    <source>
        <dbReference type="Proteomes" id="UP001370348"/>
    </source>
</evidence>
<gene>
    <name evidence="2" type="ORF">LZC94_01620</name>
</gene>
<dbReference type="Proteomes" id="UP001370348">
    <property type="component" value="Chromosome"/>
</dbReference>
<protein>
    <submittedName>
        <fullName evidence="2">Uncharacterized protein</fullName>
    </submittedName>
</protein>
<keyword evidence="3" id="KW-1185">Reference proteome</keyword>
<proteinExistence type="predicted"/>
<accession>A0ABZ2LYL7</accession>
<organism evidence="2 3">
    <name type="scientific">Pendulispora albinea</name>
    <dbReference type="NCBI Taxonomy" id="2741071"/>
    <lineage>
        <taxon>Bacteria</taxon>
        <taxon>Pseudomonadati</taxon>
        <taxon>Myxococcota</taxon>
        <taxon>Myxococcia</taxon>
        <taxon>Myxococcales</taxon>
        <taxon>Sorangiineae</taxon>
        <taxon>Pendulisporaceae</taxon>
        <taxon>Pendulispora</taxon>
    </lineage>
</organism>
<evidence type="ECO:0000313" key="2">
    <source>
        <dbReference type="EMBL" id="WXB15978.1"/>
    </source>
</evidence>
<sequence>MMGDTLQVIANGLGQGAGLPGLVQKQIVQRGMQPGLLGRAVELLQLVARRIDLAQKDAIGELVGDAAHLGEPAEGLGLSFTEDVFQLLGRGSARAGLGVRGLVAQARVLGQDGRGVDAKSVHPAPEPKAHGVVDGRANIGLAQVQVGLAAQKGVVEKLLAPRLPLPRAPAEPAYPIVGRAAIGPRVRPDVPIVPRVRARRSALDEPRVRIGRVVRYEVEDEPNPAAVELFEHPVEVAERAEDGVDIRVICNIVPEVDHRRWVDGPEPNGVDPEPRQVIEPRQQAR</sequence>